<accession>A0AAE4MER4</accession>
<evidence type="ECO:0000256" key="1">
    <source>
        <dbReference type="SAM" id="Phobius"/>
    </source>
</evidence>
<evidence type="ECO:0000313" key="3">
    <source>
        <dbReference type="Proteomes" id="UP001283212"/>
    </source>
</evidence>
<evidence type="ECO:0000313" key="2">
    <source>
        <dbReference type="EMBL" id="MDV0443004.1"/>
    </source>
</evidence>
<dbReference type="AlphaFoldDB" id="A0AAE4MER4"/>
<dbReference type="Proteomes" id="UP001283212">
    <property type="component" value="Unassembled WGS sequence"/>
</dbReference>
<feature type="transmembrane region" description="Helical" evidence="1">
    <location>
        <begin position="42"/>
        <end position="61"/>
    </location>
</feature>
<protein>
    <submittedName>
        <fullName evidence="2">Uncharacterized protein</fullName>
    </submittedName>
</protein>
<dbReference type="EMBL" id="JAWDKB010000001">
    <property type="protein sequence ID" value="MDV0443004.1"/>
    <property type="molecule type" value="Genomic_DNA"/>
</dbReference>
<keyword evidence="1" id="KW-0472">Membrane</keyword>
<organism evidence="2 3">
    <name type="scientific">Methanorbis rubei</name>
    <dbReference type="NCBI Taxonomy" id="3028300"/>
    <lineage>
        <taxon>Archaea</taxon>
        <taxon>Methanobacteriati</taxon>
        <taxon>Methanobacteriota</taxon>
        <taxon>Stenosarchaea group</taxon>
        <taxon>Methanomicrobia</taxon>
        <taxon>Methanomicrobiales</taxon>
        <taxon>Methanocorpusculaceae</taxon>
        <taxon>Methanorbis</taxon>
    </lineage>
</organism>
<gene>
    <name evidence="2" type="ORF">McpCs1_03700</name>
</gene>
<comment type="caution">
    <text evidence="2">The sequence shown here is derived from an EMBL/GenBank/DDBJ whole genome shotgun (WGS) entry which is preliminary data.</text>
</comment>
<proteinExistence type="predicted"/>
<sequence>MGERILMFGKAVVTTVFAKSAIVVMRDGMQNPFSSRLRLRIVSASLFTGKIIHAFVGSAFCSRKYFAKKSSGMVFGKP</sequence>
<keyword evidence="1" id="KW-0812">Transmembrane</keyword>
<name>A0AAE4MER4_9EURY</name>
<keyword evidence="1" id="KW-1133">Transmembrane helix</keyword>
<keyword evidence="3" id="KW-1185">Reference proteome</keyword>
<reference evidence="2 3" key="1">
    <citation type="submission" date="2023-06" db="EMBL/GenBank/DDBJ databases">
        <title>Genome sequence of Methancorpusculaceae sp. Cs1.</title>
        <authorList>
            <person name="Protasov E."/>
            <person name="Platt K."/>
            <person name="Poehlein A."/>
            <person name="Daniel R."/>
            <person name="Brune A."/>
        </authorList>
    </citation>
    <scope>NUCLEOTIDE SEQUENCE [LARGE SCALE GENOMIC DNA]</scope>
    <source>
        <strain evidence="2 3">Cs1</strain>
    </source>
</reference>